<comment type="caution">
    <text evidence="2">The sequence shown here is derived from an EMBL/GenBank/DDBJ whole genome shotgun (WGS) entry which is preliminary data.</text>
</comment>
<dbReference type="AlphaFoldDB" id="A0A2G8LNL8"/>
<feature type="region of interest" description="Disordered" evidence="1">
    <location>
        <begin position="30"/>
        <end position="108"/>
    </location>
</feature>
<gene>
    <name evidence="2" type="ORF">BSL78_01279</name>
</gene>
<dbReference type="EMBL" id="MRZV01000024">
    <property type="protein sequence ID" value="PIK61824.1"/>
    <property type="molecule type" value="Genomic_DNA"/>
</dbReference>
<reference evidence="2 3" key="1">
    <citation type="journal article" date="2017" name="PLoS Biol.">
        <title>The sea cucumber genome provides insights into morphological evolution and visceral regeneration.</title>
        <authorList>
            <person name="Zhang X."/>
            <person name="Sun L."/>
            <person name="Yuan J."/>
            <person name="Sun Y."/>
            <person name="Gao Y."/>
            <person name="Zhang L."/>
            <person name="Li S."/>
            <person name="Dai H."/>
            <person name="Hamel J.F."/>
            <person name="Liu C."/>
            <person name="Yu Y."/>
            <person name="Liu S."/>
            <person name="Lin W."/>
            <person name="Guo K."/>
            <person name="Jin S."/>
            <person name="Xu P."/>
            <person name="Storey K.B."/>
            <person name="Huan P."/>
            <person name="Zhang T."/>
            <person name="Zhou Y."/>
            <person name="Zhang J."/>
            <person name="Lin C."/>
            <person name="Li X."/>
            <person name="Xing L."/>
            <person name="Huo D."/>
            <person name="Sun M."/>
            <person name="Wang L."/>
            <person name="Mercier A."/>
            <person name="Li F."/>
            <person name="Yang H."/>
            <person name="Xiang J."/>
        </authorList>
    </citation>
    <scope>NUCLEOTIDE SEQUENCE [LARGE SCALE GENOMIC DNA]</scope>
    <source>
        <strain evidence="2">Shaxun</strain>
        <tissue evidence="2">Muscle</tissue>
    </source>
</reference>
<protein>
    <submittedName>
        <fullName evidence="2">Uncharacterized protein</fullName>
    </submittedName>
</protein>
<organism evidence="2 3">
    <name type="scientific">Stichopus japonicus</name>
    <name type="common">Sea cucumber</name>
    <dbReference type="NCBI Taxonomy" id="307972"/>
    <lineage>
        <taxon>Eukaryota</taxon>
        <taxon>Metazoa</taxon>
        <taxon>Echinodermata</taxon>
        <taxon>Eleutherozoa</taxon>
        <taxon>Echinozoa</taxon>
        <taxon>Holothuroidea</taxon>
        <taxon>Aspidochirotacea</taxon>
        <taxon>Aspidochirotida</taxon>
        <taxon>Stichopodidae</taxon>
        <taxon>Apostichopus</taxon>
    </lineage>
</organism>
<accession>A0A2G8LNL8</accession>
<evidence type="ECO:0000313" key="3">
    <source>
        <dbReference type="Proteomes" id="UP000230750"/>
    </source>
</evidence>
<sequence>MFIITCSCLQNICKRLDKYVHKCFRGVSSEVGDTDSGQSTITASTRNTPVAWQGMNTNHDRMDYGPYTHDQVFQLPSMGQMEDTPPSYDDVISSDPLPPSYEEATKPH</sequence>
<dbReference type="OrthoDB" id="10431194at2759"/>
<keyword evidence="3" id="KW-1185">Reference proteome</keyword>
<name>A0A2G8LNL8_STIJA</name>
<evidence type="ECO:0000256" key="1">
    <source>
        <dbReference type="SAM" id="MobiDB-lite"/>
    </source>
</evidence>
<feature type="compositionally biased region" description="Polar residues" evidence="1">
    <location>
        <begin position="35"/>
        <end position="57"/>
    </location>
</feature>
<evidence type="ECO:0000313" key="2">
    <source>
        <dbReference type="EMBL" id="PIK61824.1"/>
    </source>
</evidence>
<proteinExistence type="predicted"/>
<dbReference type="Proteomes" id="UP000230750">
    <property type="component" value="Unassembled WGS sequence"/>
</dbReference>